<dbReference type="SMART" id="SM00246">
    <property type="entry name" value="WH2"/>
    <property type="match status" value="2"/>
</dbReference>
<feature type="compositionally biased region" description="Polar residues" evidence="1">
    <location>
        <begin position="188"/>
        <end position="200"/>
    </location>
</feature>
<feature type="compositionally biased region" description="Pro residues" evidence="1">
    <location>
        <begin position="479"/>
        <end position="506"/>
    </location>
</feature>
<keyword evidence="5" id="KW-1185">Reference proteome</keyword>
<gene>
    <name evidence="3" type="ordered locus">Cd36_22160</name>
    <name evidence="4" type="ORF">CD36_22160</name>
</gene>
<sequence>MAAPPPPPPPPPPPSGLGNLPPGPPPSMPPGRDALLGDIRKGAKLKKATTVDKSKPMIDSKVSVSSAPPQMSGSSSGVTNSSPSAPAVPQLGDIFAGGMPKLKHVDNRSGIVPSSAPKIPTLNTAQVPSRPIKAESSISVSTQKSSNLPPPVPPVAPPIPSQAPPPPTIQKRTPPKVPPTRPKKSSHIRNSSQNNSNVQEPSSKPPPLPSGPPPVPTSAPPLPNNIPPPPPPAPQAPPPTVSARPEKSNQGNVPTAPPLPAGGLPFLSEINAKRDDKNVISSVQSSNPEASPPVPGFLPPPISKNSSSNAPGVPNIPPPPPAPPAPPALPTAPPLPALGTSKKENDTTKTNSSNVAPPAAGGSLPFLAQINAKRNDKFVVDGSNNSYTTKNGETPESSSGVSKKQTADAKFSSSSNAPRNTGKSSIAGKHHMSFNPFSHNKKQENQTPNAPPIPQNVPPVPPSGLPHVSASNSVKATPPVAPPPPSVPHAVPPAPPAIPTAVPPTLPTSESSQNNASSVPTSLPKSDPPLPSNSAPPPPRTKKAAPPPPPPTQGAGSGYKSSSSTSRVSSSNFNDLDLRQNAGTNLRKISASAYTINPRNASNGDSKPEKLVIDDKRFKFVNANALPNPRRFGDRGEKEKLYPSGRGSSVPLDLSLFA</sequence>
<dbReference type="EMBL" id="FM992689">
    <property type="protein sequence ID" value="CAX43996.1"/>
    <property type="molecule type" value="Genomic_DNA"/>
</dbReference>
<feature type="domain" description="WH2" evidence="2">
    <location>
        <begin position="31"/>
        <end position="48"/>
    </location>
</feature>
<dbReference type="PROSITE" id="PS51082">
    <property type="entry name" value="WH2"/>
    <property type="match status" value="1"/>
</dbReference>
<dbReference type="eggNOG" id="KOG4462">
    <property type="taxonomic scope" value="Eukaryota"/>
</dbReference>
<proteinExistence type="predicted"/>
<feature type="compositionally biased region" description="Basic and acidic residues" evidence="1">
    <location>
        <begin position="631"/>
        <end position="641"/>
    </location>
</feature>
<dbReference type="Proteomes" id="UP000002605">
    <property type="component" value="Chromosome 2"/>
</dbReference>
<dbReference type="HOGENOM" id="CLU_386454_0_0_1"/>
<feature type="compositionally biased region" description="Polar residues" evidence="1">
    <location>
        <begin position="136"/>
        <end position="147"/>
    </location>
</feature>
<evidence type="ECO:0000313" key="4">
    <source>
        <dbReference type="EMBL" id="CAX43996.1"/>
    </source>
</evidence>
<dbReference type="GO" id="GO:0003779">
    <property type="term" value="F:actin binding"/>
    <property type="evidence" value="ECO:0007669"/>
    <property type="project" value="InterPro"/>
</dbReference>
<evidence type="ECO:0000256" key="1">
    <source>
        <dbReference type="SAM" id="MobiDB-lite"/>
    </source>
</evidence>
<feature type="compositionally biased region" description="Low complexity" evidence="1">
    <location>
        <begin position="63"/>
        <end position="84"/>
    </location>
</feature>
<dbReference type="GeneID" id="8046233"/>
<feature type="compositionally biased region" description="Polar residues" evidence="1">
    <location>
        <begin position="279"/>
        <end position="289"/>
    </location>
</feature>
<feature type="compositionally biased region" description="Pro residues" evidence="1">
    <location>
        <begin position="526"/>
        <end position="552"/>
    </location>
</feature>
<name>B9WC74_CANDC</name>
<reference evidence="4 5" key="1">
    <citation type="journal article" date="2009" name="Genome Res.">
        <title>Comparative genomics of the fungal pathogens Candida dubliniensis and Candida albicans.</title>
        <authorList>
            <person name="Jackson A.P."/>
            <person name="Gamble J.A."/>
            <person name="Yeomans T."/>
            <person name="Moran G.P."/>
            <person name="Saunders D."/>
            <person name="Harris D."/>
            <person name="Aslett M."/>
            <person name="Barrell J.F."/>
            <person name="Butler G."/>
            <person name="Citiulo F."/>
            <person name="Coleman D.C."/>
            <person name="de Groot P.W.J."/>
            <person name="Goodwin T.J."/>
            <person name="Quail M.A."/>
            <person name="McQuillan J."/>
            <person name="Munro C.A."/>
            <person name="Pain A."/>
            <person name="Poulter R.T."/>
            <person name="Rajandream M.A."/>
            <person name="Renauld H."/>
            <person name="Spiering M.J."/>
            <person name="Tivey A."/>
            <person name="Gow N.A.R."/>
            <person name="Barrell B."/>
            <person name="Sullivan D.J."/>
            <person name="Berriman M."/>
        </authorList>
    </citation>
    <scope>NUCLEOTIDE SEQUENCE [LARGE SCALE GENOMIC DNA]</scope>
    <source>
        <strain evidence="5">CD36 / ATCC MYA-646 / CBS 7987 / NCPF 3949 / NRRL Y-17841</strain>
    </source>
</reference>
<dbReference type="InterPro" id="IPR003124">
    <property type="entry name" value="WH2_dom"/>
</dbReference>
<feature type="compositionally biased region" description="Pro residues" evidence="1">
    <location>
        <begin position="449"/>
        <end position="464"/>
    </location>
</feature>
<evidence type="ECO:0000259" key="2">
    <source>
        <dbReference type="PROSITE" id="PS51082"/>
    </source>
</evidence>
<feature type="compositionally biased region" description="Pro residues" evidence="1">
    <location>
        <begin position="148"/>
        <end position="168"/>
    </location>
</feature>
<feature type="compositionally biased region" description="Polar residues" evidence="1">
    <location>
        <begin position="411"/>
        <end position="424"/>
    </location>
</feature>
<feature type="region of interest" description="Disordered" evidence="1">
    <location>
        <begin position="590"/>
        <end position="609"/>
    </location>
</feature>
<feature type="region of interest" description="Disordered" evidence="1">
    <location>
        <begin position="629"/>
        <end position="658"/>
    </location>
</feature>
<dbReference type="CGD" id="CAL0000167834">
    <property type="gene designation" value="Cd36_22160"/>
</dbReference>
<feature type="compositionally biased region" description="Polar residues" evidence="1">
    <location>
        <begin position="509"/>
        <end position="524"/>
    </location>
</feature>
<feature type="compositionally biased region" description="Pro residues" evidence="1">
    <location>
        <begin position="203"/>
        <end position="240"/>
    </location>
</feature>
<feature type="compositionally biased region" description="Pro residues" evidence="1">
    <location>
        <begin position="1"/>
        <end position="29"/>
    </location>
</feature>
<dbReference type="OrthoDB" id="2430277at2759"/>
<dbReference type="Pfam" id="PF02205">
    <property type="entry name" value="WH2"/>
    <property type="match status" value="1"/>
</dbReference>
<dbReference type="VEuPathDB" id="FungiDB:CD36_22160"/>
<feature type="compositionally biased region" description="Pro residues" evidence="1">
    <location>
        <begin position="290"/>
        <end position="302"/>
    </location>
</feature>
<organism evidence="4 5">
    <name type="scientific">Candida dubliniensis (strain CD36 / ATCC MYA-646 / CBS 7987 / NCPF 3949 / NRRL Y-17841)</name>
    <name type="common">Yeast</name>
    <dbReference type="NCBI Taxonomy" id="573826"/>
    <lineage>
        <taxon>Eukaryota</taxon>
        <taxon>Fungi</taxon>
        <taxon>Dikarya</taxon>
        <taxon>Ascomycota</taxon>
        <taxon>Saccharomycotina</taxon>
        <taxon>Pichiomycetes</taxon>
        <taxon>Debaryomycetaceae</taxon>
        <taxon>Candida/Lodderomyces clade</taxon>
        <taxon>Candida</taxon>
    </lineage>
</organism>
<feature type="compositionally biased region" description="Basic and acidic residues" evidence="1">
    <location>
        <begin position="49"/>
        <end position="58"/>
    </location>
</feature>
<feature type="compositionally biased region" description="Polar residues" evidence="1">
    <location>
        <begin position="592"/>
        <end position="605"/>
    </location>
</feature>
<feature type="region of interest" description="Disordered" evidence="1">
    <location>
        <begin position="1"/>
        <end position="580"/>
    </location>
</feature>
<dbReference type="AlphaFoldDB" id="B9WC74"/>
<feature type="compositionally biased region" description="Polar residues" evidence="1">
    <location>
        <begin position="382"/>
        <end position="404"/>
    </location>
</feature>
<protein>
    <submittedName>
        <fullName evidence="4">Verprolin</fullName>
    </submittedName>
</protein>
<accession>B9WC74</accession>
<evidence type="ECO:0000313" key="3">
    <source>
        <dbReference type="CGD" id="CAL0000167834"/>
    </source>
</evidence>
<feature type="compositionally biased region" description="Pro residues" evidence="1">
    <location>
        <begin position="314"/>
        <end position="336"/>
    </location>
</feature>
<feature type="compositionally biased region" description="Low complexity" evidence="1">
    <location>
        <begin position="558"/>
        <end position="571"/>
    </location>
</feature>
<dbReference type="RefSeq" id="XP_002418691.1">
    <property type="nucleotide sequence ID" value="XM_002418646.1"/>
</dbReference>
<dbReference type="KEGG" id="cdu:CD36_22160"/>
<evidence type="ECO:0000313" key="5">
    <source>
        <dbReference type="Proteomes" id="UP000002605"/>
    </source>
</evidence>